<keyword evidence="6 12" id="KW-0418">Kinase</keyword>
<evidence type="ECO:0000256" key="4">
    <source>
        <dbReference type="ARBA" id="ARBA00022679"/>
    </source>
</evidence>
<dbReference type="Pfam" id="PF00512">
    <property type="entry name" value="HisKA"/>
    <property type="match status" value="1"/>
</dbReference>
<organism evidence="12 14">
    <name type="scientific">Alteromonas stellipolaris</name>
    <dbReference type="NCBI Taxonomy" id="233316"/>
    <lineage>
        <taxon>Bacteria</taxon>
        <taxon>Pseudomonadati</taxon>
        <taxon>Pseudomonadota</taxon>
        <taxon>Gammaproteobacteria</taxon>
        <taxon>Alteromonadales</taxon>
        <taxon>Alteromonadaceae</taxon>
        <taxon>Alteromonas/Salinimonas group</taxon>
        <taxon>Alteromonas</taxon>
    </lineage>
</organism>
<dbReference type="SUPFAM" id="SSF47384">
    <property type="entry name" value="Homodimeric domain of signal transducing histidine kinase"/>
    <property type="match status" value="1"/>
</dbReference>
<dbReference type="Gene3D" id="3.30.565.10">
    <property type="entry name" value="Histidine kinase-like ATPase, C-terminal domain"/>
    <property type="match status" value="1"/>
</dbReference>
<sequence>MVQLGSLRQLTLGSFVLALIPLIALLWQSQSDLAKVGQMTTLETRYVVDVVGDMQRLDGAVVDLERSIRQYAVIRTEKVATLSDNALDQFAVAADNLCQALSVQETCERLSEQLGDLSDYRLIEDQLLLNAYLANVARSVSQLRDDVELAISERVKVQQDDLNAMQAKQAWSTAMLVSVSLLLILLGSQLIVNPVNKLKQIIRIVAHQQGDLPPLSRQAPRELIDVEKDLHWLYDRLGQLEHIRTALLRHAAHELKTPLASIKEGCSLLSENVVGDLNDPQREVLSLLSASTQRLNTLIEKLLDYNLLLQQAQPDIVNTDAKKLVDACLGDYALALQEREVTVSVDCKHIWADEELFRRILDNLVSNAVAHGAVGRPINVHIYLDNNFAILDVANRGKRIAKESVATLFEPFTRGAEPRNDNVIGTGLGLSIVADCARLMHGDVQVVDVDYADVCFRVTIPQQEK</sequence>
<dbReference type="InterPro" id="IPR004358">
    <property type="entry name" value="Sig_transdc_His_kin-like_C"/>
</dbReference>
<keyword evidence="5" id="KW-0547">Nucleotide-binding</keyword>
<keyword evidence="4" id="KW-0808">Transferase</keyword>
<keyword evidence="7" id="KW-0067">ATP-binding</keyword>
<dbReference type="PANTHER" id="PTHR42878">
    <property type="entry name" value="TWO-COMPONENT HISTIDINE KINASE"/>
    <property type="match status" value="1"/>
</dbReference>
<dbReference type="PROSITE" id="PS50109">
    <property type="entry name" value="HIS_KIN"/>
    <property type="match status" value="1"/>
</dbReference>
<evidence type="ECO:0000313" key="12">
    <source>
        <dbReference type="EMBL" id="MDO6579672.1"/>
    </source>
</evidence>
<evidence type="ECO:0000313" key="14">
    <source>
        <dbReference type="Proteomes" id="UP001170717"/>
    </source>
</evidence>
<evidence type="ECO:0000256" key="5">
    <source>
        <dbReference type="ARBA" id="ARBA00022741"/>
    </source>
</evidence>
<dbReference type="InterPro" id="IPR036890">
    <property type="entry name" value="HATPase_C_sf"/>
</dbReference>
<evidence type="ECO:0000313" key="13">
    <source>
        <dbReference type="Proteomes" id="UP000056750"/>
    </source>
</evidence>
<gene>
    <name evidence="11" type="ORF">AVL57_09855</name>
    <name evidence="12" type="ORF">Q4527_19920</name>
</gene>
<dbReference type="CDD" id="cd00082">
    <property type="entry name" value="HisKA"/>
    <property type="match status" value="1"/>
</dbReference>
<dbReference type="EMBL" id="JAUOQI010000027">
    <property type="protein sequence ID" value="MDO6579672.1"/>
    <property type="molecule type" value="Genomic_DNA"/>
</dbReference>
<evidence type="ECO:0000259" key="10">
    <source>
        <dbReference type="PROSITE" id="PS50109"/>
    </source>
</evidence>
<dbReference type="SUPFAM" id="SSF55874">
    <property type="entry name" value="ATPase domain of HSP90 chaperone/DNA topoisomerase II/histidine kinase"/>
    <property type="match status" value="1"/>
</dbReference>
<proteinExistence type="predicted"/>
<name>A0AAW7Z7M3_9ALTE</name>
<dbReference type="GO" id="GO:0005524">
    <property type="term" value="F:ATP binding"/>
    <property type="evidence" value="ECO:0007669"/>
    <property type="project" value="UniProtKB-KW"/>
</dbReference>
<dbReference type="RefSeq" id="WP_057792976.1">
    <property type="nucleotide sequence ID" value="NZ_CANLMS010000008.1"/>
</dbReference>
<dbReference type="Proteomes" id="UP001170717">
    <property type="component" value="Unassembled WGS sequence"/>
</dbReference>
<evidence type="ECO:0000256" key="6">
    <source>
        <dbReference type="ARBA" id="ARBA00022777"/>
    </source>
</evidence>
<dbReference type="PRINTS" id="PR00344">
    <property type="entry name" value="BCTRLSENSOR"/>
</dbReference>
<evidence type="ECO:0000256" key="3">
    <source>
        <dbReference type="ARBA" id="ARBA00022553"/>
    </source>
</evidence>
<keyword evidence="9" id="KW-0472">Membrane</keyword>
<dbReference type="Gene3D" id="1.10.287.130">
    <property type="match status" value="1"/>
</dbReference>
<dbReference type="InterPro" id="IPR003661">
    <property type="entry name" value="HisK_dim/P_dom"/>
</dbReference>
<reference evidence="12" key="2">
    <citation type="submission" date="2023-07" db="EMBL/GenBank/DDBJ databases">
        <title>Genome content predicts the carbon catabolic preferences of heterotrophic bacteria.</title>
        <authorList>
            <person name="Gralka M."/>
        </authorList>
    </citation>
    <scope>NUCLEOTIDE SEQUENCE</scope>
    <source>
        <strain evidence="12">F2M12</strain>
    </source>
</reference>
<keyword evidence="9" id="KW-1133">Transmembrane helix</keyword>
<evidence type="ECO:0000256" key="8">
    <source>
        <dbReference type="ARBA" id="ARBA00023012"/>
    </source>
</evidence>
<keyword evidence="13" id="KW-1185">Reference proteome</keyword>
<dbReference type="GO" id="GO:0030295">
    <property type="term" value="F:protein kinase activator activity"/>
    <property type="evidence" value="ECO:0007669"/>
    <property type="project" value="TreeGrafter"/>
</dbReference>
<reference evidence="11 13" key="1">
    <citation type="submission" date="2015-12" db="EMBL/GenBank/DDBJ databases">
        <title>Intraspecies pangenome expansion in the marine bacterium Alteromonas.</title>
        <authorList>
            <person name="Lopez-Perez M."/>
            <person name="Rodriguez-Valera F."/>
        </authorList>
    </citation>
    <scope>NUCLEOTIDE SEQUENCE [LARGE SCALE GENOMIC DNA]</scope>
    <source>
        <strain evidence="11 13">LMG 21861</strain>
    </source>
</reference>
<dbReference type="GO" id="GO:0000156">
    <property type="term" value="F:phosphorelay response regulator activity"/>
    <property type="evidence" value="ECO:0007669"/>
    <property type="project" value="TreeGrafter"/>
</dbReference>
<dbReference type="InterPro" id="IPR005467">
    <property type="entry name" value="His_kinase_dom"/>
</dbReference>
<dbReference type="AlphaFoldDB" id="A0AAW7Z7M3"/>
<evidence type="ECO:0000256" key="2">
    <source>
        <dbReference type="ARBA" id="ARBA00012438"/>
    </source>
</evidence>
<dbReference type="EC" id="2.7.13.3" evidence="2"/>
<dbReference type="Pfam" id="PF02518">
    <property type="entry name" value="HATPase_c"/>
    <property type="match status" value="1"/>
</dbReference>
<dbReference type="GeneID" id="83258048"/>
<dbReference type="SMART" id="SM00388">
    <property type="entry name" value="HisKA"/>
    <property type="match status" value="1"/>
</dbReference>
<dbReference type="EMBL" id="CP013926">
    <property type="protein sequence ID" value="AMJ74245.1"/>
    <property type="molecule type" value="Genomic_DNA"/>
</dbReference>
<dbReference type="Proteomes" id="UP000056750">
    <property type="component" value="Chromosome"/>
</dbReference>
<evidence type="ECO:0000256" key="1">
    <source>
        <dbReference type="ARBA" id="ARBA00000085"/>
    </source>
</evidence>
<dbReference type="PANTHER" id="PTHR42878:SF7">
    <property type="entry name" value="SENSOR HISTIDINE KINASE GLRK"/>
    <property type="match status" value="1"/>
</dbReference>
<evidence type="ECO:0000256" key="9">
    <source>
        <dbReference type="SAM" id="Phobius"/>
    </source>
</evidence>
<accession>A0AAW7Z7M3</accession>
<evidence type="ECO:0000256" key="7">
    <source>
        <dbReference type="ARBA" id="ARBA00022840"/>
    </source>
</evidence>
<feature type="transmembrane region" description="Helical" evidence="9">
    <location>
        <begin position="170"/>
        <end position="192"/>
    </location>
</feature>
<comment type="catalytic activity">
    <reaction evidence="1">
        <text>ATP + protein L-histidine = ADP + protein N-phospho-L-histidine.</text>
        <dbReference type="EC" id="2.7.13.3"/>
    </reaction>
</comment>
<feature type="domain" description="Histidine kinase" evidence="10">
    <location>
        <begin position="250"/>
        <end position="464"/>
    </location>
</feature>
<dbReference type="InterPro" id="IPR036097">
    <property type="entry name" value="HisK_dim/P_sf"/>
</dbReference>
<dbReference type="GO" id="GO:0007234">
    <property type="term" value="P:osmosensory signaling via phosphorelay pathway"/>
    <property type="evidence" value="ECO:0007669"/>
    <property type="project" value="TreeGrafter"/>
</dbReference>
<dbReference type="SMART" id="SM00387">
    <property type="entry name" value="HATPase_c"/>
    <property type="match status" value="1"/>
</dbReference>
<protein>
    <recommendedName>
        <fullName evidence="2">histidine kinase</fullName>
        <ecNumber evidence="2">2.7.13.3</ecNumber>
    </recommendedName>
</protein>
<keyword evidence="9" id="KW-0812">Transmembrane</keyword>
<evidence type="ECO:0000313" key="11">
    <source>
        <dbReference type="EMBL" id="AMJ74245.1"/>
    </source>
</evidence>
<dbReference type="InterPro" id="IPR050351">
    <property type="entry name" value="BphY/WalK/GraS-like"/>
</dbReference>
<feature type="transmembrane region" description="Helical" evidence="9">
    <location>
        <begin position="6"/>
        <end position="27"/>
    </location>
</feature>
<dbReference type="InterPro" id="IPR003594">
    <property type="entry name" value="HATPase_dom"/>
</dbReference>
<keyword evidence="8" id="KW-0902">Two-component regulatory system</keyword>
<dbReference type="KEGG" id="asq:AVL57_09855"/>
<dbReference type="GO" id="GO:0000155">
    <property type="term" value="F:phosphorelay sensor kinase activity"/>
    <property type="evidence" value="ECO:0007669"/>
    <property type="project" value="InterPro"/>
</dbReference>
<keyword evidence="3" id="KW-0597">Phosphoprotein</keyword>